<accession>A0A7U3YNE7</accession>
<protein>
    <recommendedName>
        <fullName evidence="3">Bacteriophage protein</fullName>
    </recommendedName>
</protein>
<dbReference type="KEGG" id="dpr:Despr_2437"/>
<sequence>MAALIKDRDTKERSGRKLTLPVAASVICFAGGLAARDANGRATPGATATTLRGVGRFAEQVTNGAVAGAVTVEIDKGIFQFANSTATDAITTADIGNDCYIVDDQTVAKTNGSSTRSVAGKVFDVDSQGVWVDLR</sequence>
<dbReference type="EMBL" id="CP002364">
    <property type="protein sequence ID" value="ADW18576.1"/>
    <property type="molecule type" value="Genomic_DNA"/>
</dbReference>
<keyword evidence="2" id="KW-1185">Reference proteome</keyword>
<dbReference type="RefSeq" id="WP_015725102.1">
    <property type="nucleotide sequence ID" value="NC_014972.1"/>
</dbReference>
<proteinExistence type="predicted"/>
<name>A0A7U3YNE7_DESPD</name>
<dbReference type="Proteomes" id="UP000006365">
    <property type="component" value="Chromosome"/>
</dbReference>
<evidence type="ECO:0008006" key="3">
    <source>
        <dbReference type="Google" id="ProtNLM"/>
    </source>
</evidence>
<organism evidence="1 2">
    <name type="scientific">Desulfobulbus propionicus (strain ATCC 33891 / DSM 2032 / VKM B-1956 / 1pr3)</name>
    <dbReference type="NCBI Taxonomy" id="577650"/>
    <lineage>
        <taxon>Bacteria</taxon>
        <taxon>Pseudomonadati</taxon>
        <taxon>Thermodesulfobacteriota</taxon>
        <taxon>Desulfobulbia</taxon>
        <taxon>Desulfobulbales</taxon>
        <taxon>Desulfobulbaceae</taxon>
        <taxon>Desulfobulbus</taxon>
    </lineage>
</organism>
<reference evidence="1 2" key="1">
    <citation type="journal article" date="2011" name="Stand. Genomic Sci.">
        <title>Complete genome sequence of Desulfobulbus propionicus type strain (1pr3).</title>
        <authorList>
            <person name="Pagani I."/>
            <person name="Lapidus A."/>
            <person name="Nolan M."/>
            <person name="Lucas S."/>
            <person name="Hammon N."/>
            <person name="Deshpande S."/>
            <person name="Cheng J.F."/>
            <person name="Chertkov O."/>
            <person name="Davenport K."/>
            <person name="Tapia R."/>
            <person name="Han C."/>
            <person name="Goodwin L."/>
            <person name="Pitluck S."/>
            <person name="Liolios K."/>
            <person name="Mavromatis K."/>
            <person name="Ivanova N."/>
            <person name="Mikhailova N."/>
            <person name="Pati A."/>
            <person name="Chen A."/>
            <person name="Palaniappan K."/>
            <person name="Land M."/>
            <person name="Hauser L."/>
            <person name="Chang Y.J."/>
            <person name="Jeffries C.D."/>
            <person name="Detter J.C."/>
            <person name="Brambilla E."/>
            <person name="Kannan K.P."/>
            <person name="Djao O.D."/>
            <person name="Rohde M."/>
            <person name="Pukall R."/>
            <person name="Spring S."/>
            <person name="Goker M."/>
            <person name="Sikorski J."/>
            <person name="Woyke T."/>
            <person name="Bristow J."/>
            <person name="Eisen J.A."/>
            <person name="Markowitz V."/>
            <person name="Hugenholtz P."/>
            <person name="Kyrpides N.C."/>
            <person name="Klenk H.P."/>
        </authorList>
    </citation>
    <scope>NUCLEOTIDE SEQUENCE [LARGE SCALE GENOMIC DNA]</scope>
    <source>
        <strain evidence="2">ATCC 33891 / DSM 2032 / 1pr3</strain>
    </source>
</reference>
<gene>
    <name evidence="1" type="ordered locus">Despr_2437</name>
</gene>
<evidence type="ECO:0000313" key="1">
    <source>
        <dbReference type="EMBL" id="ADW18576.1"/>
    </source>
</evidence>
<evidence type="ECO:0000313" key="2">
    <source>
        <dbReference type="Proteomes" id="UP000006365"/>
    </source>
</evidence>
<dbReference type="AlphaFoldDB" id="A0A7U3YNE7"/>